<evidence type="ECO:0000313" key="3">
    <source>
        <dbReference type="EMBL" id="PXA04782.1"/>
    </source>
</evidence>
<dbReference type="RefSeq" id="WP_110130588.1">
    <property type="nucleotide sequence ID" value="NZ_QHJQ01000003.1"/>
</dbReference>
<dbReference type="OrthoDB" id="9955537at2"/>
<keyword evidence="2" id="KW-0812">Transmembrane</keyword>
<evidence type="ECO:0000313" key="4">
    <source>
        <dbReference type="Proteomes" id="UP000247099"/>
    </source>
</evidence>
<evidence type="ECO:0008006" key="5">
    <source>
        <dbReference type="Google" id="ProtNLM"/>
    </source>
</evidence>
<dbReference type="InParanoid" id="A0A317ZIJ2"/>
<sequence length="278" mass="30086">MKNLSLILRILAIVAAVAATTLFFISKGKLADMDTELTQTKQVLSSTQTELSDTQNVLQRTETQLKREQNNLAETKAELEETESKFYASQQEATRAKNALEEANTQITSLENDARELKADLVATQEELANASREAEINQLNERIAELESKNEELMVDLESKTAIADAVTAKKQQSSPNGQGGIDTTISSLSVGGEPIQRIRLETTVNSISTNDGLIVLDSNPELGLSAGQTITLVQDLKAVGKVQIQKIEENYAVANILPGSTGTKKLSSGSKVQLLL</sequence>
<feature type="transmembrane region" description="Helical" evidence="2">
    <location>
        <begin position="6"/>
        <end position="25"/>
    </location>
</feature>
<dbReference type="SUPFAM" id="SSF57997">
    <property type="entry name" value="Tropomyosin"/>
    <property type="match status" value="1"/>
</dbReference>
<dbReference type="Gene3D" id="1.10.287.2610">
    <property type="match status" value="1"/>
</dbReference>
<evidence type="ECO:0000256" key="1">
    <source>
        <dbReference type="SAM" id="Coils"/>
    </source>
</evidence>
<proteinExistence type="predicted"/>
<name>A0A317ZIJ2_9BACT</name>
<dbReference type="Proteomes" id="UP000247099">
    <property type="component" value="Unassembled WGS sequence"/>
</dbReference>
<keyword evidence="1" id="KW-0175">Coiled coil</keyword>
<comment type="caution">
    <text evidence="3">The sequence shown here is derived from an EMBL/GenBank/DDBJ whole genome shotgun (WGS) entry which is preliminary data.</text>
</comment>
<evidence type="ECO:0000256" key="2">
    <source>
        <dbReference type="SAM" id="Phobius"/>
    </source>
</evidence>
<protein>
    <recommendedName>
        <fullName evidence="5">Chromosome partition protein Smc</fullName>
    </recommendedName>
</protein>
<accession>A0A317ZIJ2</accession>
<dbReference type="AlphaFoldDB" id="A0A317ZIJ2"/>
<feature type="coiled-coil region" evidence="1">
    <location>
        <begin position="44"/>
        <end position="164"/>
    </location>
</feature>
<organism evidence="3 4">
    <name type="scientific">Coraliomargarita sinensis</name>
    <dbReference type="NCBI Taxonomy" id="2174842"/>
    <lineage>
        <taxon>Bacteria</taxon>
        <taxon>Pseudomonadati</taxon>
        <taxon>Verrucomicrobiota</taxon>
        <taxon>Opitutia</taxon>
        <taxon>Puniceicoccales</taxon>
        <taxon>Coraliomargaritaceae</taxon>
        <taxon>Coraliomargarita</taxon>
    </lineage>
</organism>
<keyword evidence="4" id="KW-1185">Reference proteome</keyword>
<gene>
    <name evidence="3" type="ORF">DDZ13_06335</name>
</gene>
<keyword evidence="2" id="KW-1133">Transmembrane helix</keyword>
<reference evidence="3 4" key="1">
    <citation type="submission" date="2018-05" db="EMBL/GenBank/DDBJ databases">
        <title>Coraliomargarita sinensis sp. nov., isolated from a marine solar saltern.</title>
        <authorList>
            <person name="Zhou L.Y."/>
        </authorList>
    </citation>
    <scope>NUCLEOTIDE SEQUENCE [LARGE SCALE GENOMIC DNA]</scope>
    <source>
        <strain evidence="3 4">WN38</strain>
    </source>
</reference>
<keyword evidence="2" id="KW-0472">Membrane</keyword>
<dbReference type="EMBL" id="QHJQ01000003">
    <property type="protein sequence ID" value="PXA04782.1"/>
    <property type="molecule type" value="Genomic_DNA"/>
</dbReference>